<dbReference type="GO" id="GO:0046872">
    <property type="term" value="F:metal ion binding"/>
    <property type="evidence" value="ECO:0007669"/>
    <property type="project" value="UniProtKB-UniRule"/>
</dbReference>
<protein>
    <recommendedName>
        <fullName evidence="7">Molybdopterin molybdenumtransferase</fullName>
        <ecNumber evidence="7">2.10.1.1</ecNumber>
    </recommendedName>
</protein>
<feature type="non-terminal residue" evidence="9">
    <location>
        <position position="1"/>
    </location>
</feature>
<dbReference type="SUPFAM" id="SSF53218">
    <property type="entry name" value="Molybdenum cofactor biosynthesis proteins"/>
    <property type="match status" value="1"/>
</dbReference>
<dbReference type="SUPFAM" id="SSF63882">
    <property type="entry name" value="MoeA N-terminal region -like"/>
    <property type="match status" value="1"/>
</dbReference>
<comment type="caution">
    <text evidence="9">The sequence shown here is derived from an EMBL/GenBank/DDBJ whole genome shotgun (WGS) entry which is preliminary data.</text>
</comment>
<dbReference type="Pfam" id="PF03454">
    <property type="entry name" value="MoeA_C"/>
    <property type="match status" value="1"/>
</dbReference>
<dbReference type="SUPFAM" id="SSF63867">
    <property type="entry name" value="MoeA C-terminal domain-like"/>
    <property type="match status" value="1"/>
</dbReference>
<dbReference type="Pfam" id="PF00994">
    <property type="entry name" value="MoCF_biosynth"/>
    <property type="match status" value="1"/>
</dbReference>
<evidence type="ECO:0000256" key="1">
    <source>
        <dbReference type="ARBA" id="ARBA00002901"/>
    </source>
</evidence>
<comment type="catalytic activity">
    <reaction evidence="6">
        <text>adenylyl-molybdopterin + molybdate = Mo-molybdopterin + AMP + H(+)</text>
        <dbReference type="Rhea" id="RHEA:35047"/>
        <dbReference type="ChEBI" id="CHEBI:15378"/>
        <dbReference type="ChEBI" id="CHEBI:36264"/>
        <dbReference type="ChEBI" id="CHEBI:62727"/>
        <dbReference type="ChEBI" id="CHEBI:71302"/>
        <dbReference type="ChEBI" id="CHEBI:456215"/>
        <dbReference type="EC" id="2.10.1.1"/>
    </reaction>
</comment>
<dbReference type="Pfam" id="PF03453">
    <property type="entry name" value="MoeA_N"/>
    <property type="match status" value="1"/>
</dbReference>
<evidence type="ECO:0000313" key="9">
    <source>
        <dbReference type="EMBL" id="RXZ66917.1"/>
    </source>
</evidence>
<keyword evidence="5 7" id="KW-0501">Molybdenum cofactor biosynthesis</keyword>
<sequence length="308" mass="31643">AGQARPVATGAPTPPGEVGVLRSEHGAVADGLLHRGPDARADEPRVREHIRPAGEESAAGETLITAGAVLTPPRLALAAVAGHDLLPVRERPVVDLAFLGDEVVTRGIPEPGSVRDAYGVQLPGLLASLGADVGSVERVPDRLDRTVDAVRAGGGRLLICTGGTARGASDHLRAALEAVGAELEVDGIAMRPGHPTMLARLDPERAVLCLPGNPMAAMVAFIVLGVPLLDGMLGRPAAPPHEIELGADLTGARVTRFVAYRREPGGAVPTQRQGSGMLRGLADAEGLLIVPTGGAHRGERVAALPLPW</sequence>
<dbReference type="InterPro" id="IPR038987">
    <property type="entry name" value="MoeA-like"/>
</dbReference>
<dbReference type="InterPro" id="IPR005111">
    <property type="entry name" value="MoeA_C_domain_IV"/>
</dbReference>
<gene>
    <name evidence="9" type="ORF">ESP51_19995</name>
</gene>
<dbReference type="Gene3D" id="2.40.340.10">
    <property type="entry name" value="MoeA, C-terminal, domain IV"/>
    <property type="match status" value="1"/>
</dbReference>
<dbReference type="AlphaFoldDB" id="A0A4Q2KQS8"/>
<dbReference type="Proteomes" id="UP000293865">
    <property type="component" value="Unassembled WGS sequence"/>
</dbReference>
<name>A0A4Q2KQS8_9MICO</name>
<feature type="domain" description="MoaB/Mog" evidence="8">
    <location>
        <begin position="95"/>
        <end position="231"/>
    </location>
</feature>
<keyword evidence="7" id="KW-0460">Magnesium</keyword>
<evidence type="ECO:0000256" key="4">
    <source>
        <dbReference type="ARBA" id="ARBA00022505"/>
    </source>
</evidence>
<proteinExistence type="inferred from homology"/>
<evidence type="ECO:0000313" key="10">
    <source>
        <dbReference type="Proteomes" id="UP000293865"/>
    </source>
</evidence>
<keyword evidence="10" id="KW-1185">Reference proteome</keyword>
<dbReference type="Gene3D" id="3.90.105.10">
    <property type="entry name" value="Molybdopterin biosynthesis moea protein, domain 2"/>
    <property type="match status" value="1"/>
</dbReference>
<dbReference type="InterPro" id="IPR036688">
    <property type="entry name" value="MoeA_C_domain_IV_sf"/>
</dbReference>
<evidence type="ECO:0000256" key="5">
    <source>
        <dbReference type="ARBA" id="ARBA00023150"/>
    </source>
</evidence>
<comment type="similarity">
    <text evidence="3 7">Belongs to the MoeA family.</text>
</comment>
<dbReference type="Gene3D" id="2.170.190.11">
    <property type="entry name" value="Molybdopterin biosynthesis moea protein, domain 3"/>
    <property type="match status" value="1"/>
</dbReference>
<dbReference type="PANTHER" id="PTHR10192:SF5">
    <property type="entry name" value="GEPHYRIN"/>
    <property type="match status" value="1"/>
</dbReference>
<comment type="pathway">
    <text evidence="2 7">Cofactor biosynthesis; molybdopterin biosynthesis.</text>
</comment>
<dbReference type="PANTHER" id="PTHR10192">
    <property type="entry name" value="MOLYBDOPTERIN BIOSYNTHESIS PROTEIN"/>
    <property type="match status" value="1"/>
</dbReference>
<keyword evidence="7 9" id="KW-0808">Transferase</keyword>
<dbReference type="InterPro" id="IPR036135">
    <property type="entry name" value="MoeA_linker/N_sf"/>
</dbReference>
<dbReference type="SMART" id="SM00852">
    <property type="entry name" value="MoCF_biosynth"/>
    <property type="match status" value="1"/>
</dbReference>
<evidence type="ECO:0000256" key="7">
    <source>
        <dbReference type="RuleBase" id="RU365090"/>
    </source>
</evidence>
<dbReference type="InterPro" id="IPR036425">
    <property type="entry name" value="MoaB/Mog-like_dom_sf"/>
</dbReference>
<evidence type="ECO:0000256" key="2">
    <source>
        <dbReference type="ARBA" id="ARBA00005046"/>
    </source>
</evidence>
<dbReference type="EC" id="2.10.1.1" evidence="7"/>
<dbReference type="EMBL" id="SDPN01000078">
    <property type="protein sequence ID" value="RXZ66917.1"/>
    <property type="molecule type" value="Genomic_DNA"/>
</dbReference>
<evidence type="ECO:0000256" key="3">
    <source>
        <dbReference type="ARBA" id="ARBA00010763"/>
    </source>
</evidence>
<evidence type="ECO:0000259" key="8">
    <source>
        <dbReference type="SMART" id="SM00852"/>
    </source>
</evidence>
<comment type="function">
    <text evidence="1 7">Catalyzes the insertion of molybdate into adenylated molybdopterin with the concomitant release of AMP.</text>
</comment>
<dbReference type="RefSeq" id="WP_129522620.1">
    <property type="nucleotide sequence ID" value="NZ_SDPN01000078.1"/>
</dbReference>
<evidence type="ECO:0000256" key="6">
    <source>
        <dbReference type="ARBA" id="ARBA00047317"/>
    </source>
</evidence>
<keyword evidence="4 7" id="KW-0500">Molybdenum</keyword>
<dbReference type="GO" id="GO:0005829">
    <property type="term" value="C:cytosol"/>
    <property type="evidence" value="ECO:0007669"/>
    <property type="project" value="TreeGrafter"/>
</dbReference>
<accession>A0A4Q2KQS8</accession>
<dbReference type="InterPro" id="IPR001453">
    <property type="entry name" value="MoaB/Mog_dom"/>
</dbReference>
<dbReference type="GO" id="GO:0006777">
    <property type="term" value="P:Mo-molybdopterin cofactor biosynthetic process"/>
    <property type="evidence" value="ECO:0007669"/>
    <property type="project" value="UniProtKB-UniRule"/>
</dbReference>
<reference evidence="9 10" key="1">
    <citation type="submission" date="2019-01" db="EMBL/GenBank/DDBJ databases">
        <title>Agromyces.</title>
        <authorList>
            <person name="Li J."/>
        </authorList>
    </citation>
    <scope>NUCLEOTIDE SEQUENCE [LARGE SCALE GENOMIC DNA]</scope>
    <source>
        <strain evidence="9 10">DSM 15934</strain>
    </source>
</reference>
<comment type="cofactor">
    <cofactor evidence="7">
        <name>Mg(2+)</name>
        <dbReference type="ChEBI" id="CHEBI:18420"/>
    </cofactor>
</comment>
<keyword evidence="7" id="KW-0479">Metal-binding</keyword>
<dbReference type="GO" id="GO:0061599">
    <property type="term" value="F:molybdopterin molybdotransferase activity"/>
    <property type="evidence" value="ECO:0007669"/>
    <property type="project" value="UniProtKB-UniRule"/>
</dbReference>
<dbReference type="InterPro" id="IPR005110">
    <property type="entry name" value="MoeA_linker/N"/>
</dbReference>
<organism evidence="9 10">
    <name type="scientific">Agromyces albus</name>
    <dbReference type="NCBI Taxonomy" id="205332"/>
    <lineage>
        <taxon>Bacteria</taxon>
        <taxon>Bacillati</taxon>
        <taxon>Actinomycetota</taxon>
        <taxon>Actinomycetes</taxon>
        <taxon>Micrococcales</taxon>
        <taxon>Microbacteriaceae</taxon>
        <taxon>Agromyces</taxon>
    </lineage>
</organism>
<dbReference type="Gene3D" id="3.40.980.10">
    <property type="entry name" value="MoaB/Mog-like domain"/>
    <property type="match status" value="1"/>
</dbReference>
<dbReference type="UniPathway" id="UPA00344"/>
<dbReference type="OrthoDB" id="3196725at2"/>